<dbReference type="SUPFAM" id="SSF48452">
    <property type="entry name" value="TPR-like"/>
    <property type="match status" value="1"/>
</dbReference>
<keyword evidence="3" id="KW-1185">Reference proteome</keyword>
<evidence type="ECO:0000313" key="2">
    <source>
        <dbReference type="EMBL" id="PRP96550.1"/>
    </source>
</evidence>
<dbReference type="Proteomes" id="UP000237968">
    <property type="component" value="Unassembled WGS sequence"/>
</dbReference>
<proteinExistence type="predicted"/>
<organism evidence="2 3">
    <name type="scientific">Enhygromyxa salina</name>
    <dbReference type="NCBI Taxonomy" id="215803"/>
    <lineage>
        <taxon>Bacteria</taxon>
        <taxon>Pseudomonadati</taxon>
        <taxon>Myxococcota</taxon>
        <taxon>Polyangia</taxon>
        <taxon>Nannocystales</taxon>
        <taxon>Nannocystaceae</taxon>
        <taxon>Enhygromyxa</taxon>
    </lineage>
</organism>
<dbReference type="EMBL" id="PVNK01000165">
    <property type="protein sequence ID" value="PRP96550.1"/>
    <property type="molecule type" value="Genomic_DNA"/>
</dbReference>
<dbReference type="Pfam" id="PF12862">
    <property type="entry name" value="ANAPC5"/>
    <property type="match status" value="2"/>
</dbReference>
<feature type="domain" description="Anaphase-promoting complex subunit 5" evidence="1">
    <location>
        <begin position="504"/>
        <end position="527"/>
    </location>
</feature>
<sequence length="834" mass="92469">MRARSASGIKTSLWFKRLEIALEFDAGFEIFLLLGRGAFARPGLTRVATELQRFGAPCWHGLHLDGLDGLLAPEQPRGVLHLVHGFERMSRSVARDSAARLNLNRDRLEVLAGPVIFWIPEDFYEELLRQAPDFVAWRSQATVVLDQELAVRPEVYAEEQLLCQVQIEAAASCRDIPDIDILDASGRRPALDWVLAARARKLAYTREDQPLRATTWCGWQLARLRERGCHDQVPTLLPSLLLVLANALLTGDGELVEGIRRLSEAAALHVVVTAPLTACEWASLDEQIGECRLLAPVLDANAEDPTIAPLTDEQLRSMIERSFVDLRRRERAAWREVMDATVRRFQDRLRHLGVLASVIEYWRHLGLASVRQRLKLRGAREHSFWVATSHDGGRVREPMRGELTLDWGLLERPDHHALARALYAFGRRTNSNCLLLESASLYRAESRVPPRTGLVDALIAAAETTDEPEDELRLSREAVSVARSLAPPVPGLLSDALARLGASLHLLGHHDEAALVVDEAITLSRGSDSPPARLGPLLVLRGQVLQARGHHEEALITAEEALEVLREVPPEQDRALRFDLWNLFDECYTELGLAERAREAAARSIDIRRAVHASTWPQELLSWADRLLTEGALDDALEAALEATQLCAKQNAKAPYGTYAQSLTELAKIRWALGHGEGAVAALREAVDVYRAVIQDGGPWWSSSELAQTLQTLAGYLEELDPQAVVATLLDAARVLEVPLEGNPGQYPADLAQVLRRLGDAAAARQTPELAVGAYARIVELAAPFPARESSFVREVERRLEELCDQSNISREAALSDFHGLFEGDLEFCNLPMP</sequence>
<feature type="domain" description="Anaphase-promoting complex subunit 5" evidence="1">
    <location>
        <begin position="652"/>
        <end position="691"/>
    </location>
</feature>
<reference evidence="2 3" key="1">
    <citation type="submission" date="2018-03" db="EMBL/GenBank/DDBJ databases">
        <title>Draft Genome Sequences of the Obligatory Marine Myxobacteria Enhygromyxa salina SWB005.</title>
        <authorList>
            <person name="Poehlein A."/>
            <person name="Moghaddam J.A."/>
            <person name="Harms H."/>
            <person name="Alanjari M."/>
            <person name="Koenig G.M."/>
            <person name="Daniel R."/>
            <person name="Schaeberle T.F."/>
        </authorList>
    </citation>
    <scope>NUCLEOTIDE SEQUENCE [LARGE SCALE GENOMIC DNA]</scope>
    <source>
        <strain evidence="2 3">SWB005</strain>
    </source>
</reference>
<dbReference type="SMART" id="SM00028">
    <property type="entry name" value="TPR"/>
    <property type="match status" value="4"/>
</dbReference>
<dbReference type="InterPro" id="IPR019734">
    <property type="entry name" value="TPR_rpt"/>
</dbReference>
<protein>
    <recommendedName>
        <fullName evidence="1">Anaphase-promoting complex subunit 5 domain-containing protein</fullName>
    </recommendedName>
</protein>
<evidence type="ECO:0000259" key="1">
    <source>
        <dbReference type="Pfam" id="PF12862"/>
    </source>
</evidence>
<gene>
    <name evidence="2" type="ORF">ENSA5_36260</name>
</gene>
<dbReference type="InterPro" id="IPR026000">
    <property type="entry name" value="Apc5_dom"/>
</dbReference>
<comment type="caution">
    <text evidence="2">The sequence shown here is derived from an EMBL/GenBank/DDBJ whole genome shotgun (WGS) entry which is preliminary data.</text>
</comment>
<dbReference type="AlphaFoldDB" id="A0A2S9XUY5"/>
<dbReference type="InterPro" id="IPR011990">
    <property type="entry name" value="TPR-like_helical_dom_sf"/>
</dbReference>
<name>A0A2S9XUY5_9BACT</name>
<dbReference type="Gene3D" id="1.25.40.10">
    <property type="entry name" value="Tetratricopeptide repeat domain"/>
    <property type="match status" value="2"/>
</dbReference>
<dbReference type="OrthoDB" id="582340at2"/>
<evidence type="ECO:0000313" key="3">
    <source>
        <dbReference type="Proteomes" id="UP000237968"/>
    </source>
</evidence>
<accession>A0A2S9XUY5</accession>